<dbReference type="eggNOG" id="COG1989">
    <property type="taxonomic scope" value="Bacteria"/>
</dbReference>
<comment type="similarity">
    <text evidence="2">Belongs to the peptidase A24 family.</text>
</comment>
<keyword evidence="11" id="KW-1185">Reference proteome</keyword>
<dbReference type="Gene3D" id="1.20.120.1220">
    <property type="match status" value="1"/>
</dbReference>
<evidence type="ECO:0000259" key="9">
    <source>
        <dbReference type="Pfam" id="PF06750"/>
    </source>
</evidence>
<name>U2K1T4_9FIRM</name>
<keyword evidence="3" id="KW-1003">Cell membrane</keyword>
<feature type="transmembrane region" description="Helical" evidence="7">
    <location>
        <begin position="80"/>
        <end position="100"/>
    </location>
</feature>
<dbReference type="STRING" id="411473.RUMCAL_02390"/>
<feature type="transmembrane region" description="Helical" evidence="7">
    <location>
        <begin position="106"/>
        <end position="123"/>
    </location>
</feature>
<protein>
    <submittedName>
        <fullName evidence="10">Bacterial peptidase A24 protein</fullName>
    </submittedName>
</protein>
<feature type="domain" description="Prepilin type IV endopeptidase peptidase" evidence="8">
    <location>
        <begin position="111"/>
        <end position="218"/>
    </location>
</feature>
<dbReference type="Pfam" id="PF01478">
    <property type="entry name" value="Peptidase_A24"/>
    <property type="match status" value="1"/>
</dbReference>
<accession>U2K1T4</accession>
<dbReference type="PANTHER" id="PTHR30487">
    <property type="entry name" value="TYPE 4 PREPILIN-LIKE PROTEINS LEADER PEPTIDE-PROCESSING ENZYME"/>
    <property type="match status" value="1"/>
</dbReference>
<dbReference type="HOGENOM" id="CLU_057101_0_1_9"/>
<dbReference type="GO" id="GO:0005886">
    <property type="term" value="C:plasma membrane"/>
    <property type="evidence" value="ECO:0007669"/>
    <property type="project" value="UniProtKB-SubCell"/>
</dbReference>
<dbReference type="InterPro" id="IPR010627">
    <property type="entry name" value="Prepilin_pept_A24_N"/>
</dbReference>
<feature type="transmembrane region" description="Helical" evidence="7">
    <location>
        <begin position="160"/>
        <end position="178"/>
    </location>
</feature>
<keyword evidence="6 7" id="KW-0472">Membrane</keyword>
<gene>
    <name evidence="10" type="ORF">RUMCAL_02390</name>
</gene>
<organism evidence="10 11">
    <name type="scientific">Ruminococcus callidus ATCC 27760</name>
    <dbReference type="NCBI Taxonomy" id="411473"/>
    <lineage>
        <taxon>Bacteria</taxon>
        <taxon>Bacillati</taxon>
        <taxon>Bacillota</taxon>
        <taxon>Clostridia</taxon>
        <taxon>Eubacteriales</taxon>
        <taxon>Oscillospiraceae</taxon>
        <taxon>Ruminococcus</taxon>
    </lineage>
</organism>
<sequence length="261" mass="28356">MYYVCYVLLYCIIFAFGAAIGSFLNVCIYRLPKEESLWRNNSHCMTCGTPIRKRDLIPIFSWCRLRGKCHSCGAKIPFRYTLVESLNAILYVLIFAYFGIFEQPVYAALVCLFCSALIVVFFMDLDTQLISLYVIGFIGLLGVAVTVYDVCTGNGTLLSHLIGAAAASVPLFLLVILSGERAMGRGDAELMLAGGLFLGVKGVVVGLFLGLILGCIFGMIHKAKTGDSKFAFGPYLSAGMAMALVVGEPIANLYLQLCGLK</sequence>
<dbReference type="GO" id="GO:0004190">
    <property type="term" value="F:aspartic-type endopeptidase activity"/>
    <property type="evidence" value="ECO:0007669"/>
    <property type="project" value="InterPro"/>
</dbReference>
<comment type="caution">
    <text evidence="10">The sequence shown here is derived from an EMBL/GenBank/DDBJ whole genome shotgun (WGS) entry which is preliminary data.</text>
</comment>
<feature type="transmembrane region" description="Helical" evidence="7">
    <location>
        <begin position="6"/>
        <end position="29"/>
    </location>
</feature>
<feature type="domain" description="Prepilin peptidase A24 N-terminal" evidence="9">
    <location>
        <begin position="16"/>
        <end position="97"/>
    </location>
</feature>
<dbReference type="InterPro" id="IPR000045">
    <property type="entry name" value="Prepilin_IV_endopep_pep"/>
</dbReference>
<feature type="transmembrane region" description="Helical" evidence="7">
    <location>
        <begin position="130"/>
        <end position="148"/>
    </location>
</feature>
<keyword evidence="5 7" id="KW-1133">Transmembrane helix</keyword>
<evidence type="ECO:0000313" key="11">
    <source>
        <dbReference type="Proteomes" id="UP000016662"/>
    </source>
</evidence>
<evidence type="ECO:0000256" key="2">
    <source>
        <dbReference type="ARBA" id="ARBA00005801"/>
    </source>
</evidence>
<evidence type="ECO:0000256" key="3">
    <source>
        <dbReference type="ARBA" id="ARBA00022475"/>
    </source>
</evidence>
<dbReference type="OrthoDB" id="9789291at2"/>
<dbReference type="RefSeq" id="WP_021680557.1">
    <property type="nucleotide sequence ID" value="NZ_KI260295.1"/>
</dbReference>
<dbReference type="GO" id="GO:0006465">
    <property type="term" value="P:signal peptide processing"/>
    <property type="evidence" value="ECO:0007669"/>
    <property type="project" value="TreeGrafter"/>
</dbReference>
<proteinExistence type="inferred from homology"/>
<dbReference type="PANTHER" id="PTHR30487:SF0">
    <property type="entry name" value="PREPILIN LEADER PEPTIDASE_N-METHYLTRANSFERASE-RELATED"/>
    <property type="match status" value="1"/>
</dbReference>
<dbReference type="InterPro" id="IPR050882">
    <property type="entry name" value="Prepilin_peptidase/N-MTase"/>
</dbReference>
<evidence type="ECO:0000256" key="1">
    <source>
        <dbReference type="ARBA" id="ARBA00004651"/>
    </source>
</evidence>
<evidence type="ECO:0000313" key="10">
    <source>
        <dbReference type="EMBL" id="ERJ92486.1"/>
    </source>
</evidence>
<feature type="transmembrane region" description="Helical" evidence="7">
    <location>
        <begin position="190"/>
        <end position="220"/>
    </location>
</feature>
<dbReference type="GeneID" id="93693362"/>
<dbReference type="Proteomes" id="UP000016662">
    <property type="component" value="Unassembled WGS sequence"/>
</dbReference>
<reference evidence="10 11" key="1">
    <citation type="submission" date="2013-07" db="EMBL/GenBank/DDBJ databases">
        <authorList>
            <person name="Weinstock G."/>
            <person name="Sodergren E."/>
            <person name="Wylie T."/>
            <person name="Fulton L."/>
            <person name="Fulton R."/>
            <person name="Fronick C."/>
            <person name="O'Laughlin M."/>
            <person name="Godfrey J."/>
            <person name="Miner T."/>
            <person name="Herter B."/>
            <person name="Appelbaum E."/>
            <person name="Cordes M."/>
            <person name="Lek S."/>
            <person name="Wollam A."/>
            <person name="Pepin K.H."/>
            <person name="Palsikar V.B."/>
            <person name="Mitreva M."/>
            <person name="Wilson R.K."/>
        </authorList>
    </citation>
    <scope>NUCLEOTIDE SEQUENCE [LARGE SCALE GENOMIC DNA]</scope>
    <source>
        <strain evidence="10 11">ATCC 27760</strain>
    </source>
</reference>
<dbReference type="Pfam" id="PF06750">
    <property type="entry name" value="A24_N_bact"/>
    <property type="match status" value="1"/>
</dbReference>
<evidence type="ECO:0000256" key="7">
    <source>
        <dbReference type="SAM" id="Phobius"/>
    </source>
</evidence>
<dbReference type="EMBL" id="AWVF01000293">
    <property type="protein sequence ID" value="ERJ92486.1"/>
    <property type="molecule type" value="Genomic_DNA"/>
</dbReference>
<dbReference type="AlphaFoldDB" id="U2K1T4"/>
<evidence type="ECO:0000256" key="5">
    <source>
        <dbReference type="ARBA" id="ARBA00022989"/>
    </source>
</evidence>
<dbReference type="PATRIC" id="fig|411473.3.peg.1989"/>
<feature type="transmembrane region" description="Helical" evidence="7">
    <location>
        <begin position="232"/>
        <end position="255"/>
    </location>
</feature>
<evidence type="ECO:0000259" key="8">
    <source>
        <dbReference type="Pfam" id="PF01478"/>
    </source>
</evidence>
<comment type="subcellular location">
    <subcellularLocation>
        <location evidence="1">Cell membrane</location>
        <topology evidence="1">Multi-pass membrane protein</topology>
    </subcellularLocation>
</comment>
<keyword evidence="4 7" id="KW-0812">Transmembrane</keyword>
<evidence type="ECO:0000256" key="6">
    <source>
        <dbReference type="ARBA" id="ARBA00023136"/>
    </source>
</evidence>
<evidence type="ECO:0000256" key="4">
    <source>
        <dbReference type="ARBA" id="ARBA00022692"/>
    </source>
</evidence>